<evidence type="ECO:0000313" key="3">
    <source>
        <dbReference type="Proteomes" id="UP000001190"/>
    </source>
</evidence>
<dbReference type="EMBL" id="CP000854">
    <property type="protein sequence ID" value="ACC39895.1"/>
    <property type="molecule type" value="Genomic_DNA"/>
</dbReference>
<proteinExistence type="predicted"/>
<sequence length="133" mass="14926">MPFPINEKYILDTEEKLGATFPAAFRAKMMADNGGAVETSSDVWELYPFFDTSDKKRLKRTCNDILRETASSKEWNGFPANAVAIGANGCGDRLVLLLNEDGSTLRNEVFWWDHEIGDLEKVADDFAELESID</sequence>
<keyword evidence="3" id="KW-1185">Reference proteome</keyword>
<dbReference type="RefSeq" id="WP_012393298.1">
    <property type="nucleotide sequence ID" value="NC_010612.1"/>
</dbReference>
<feature type="domain" description="Knr4/Smi1-like" evidence="1">
    <location>
        <begin position="4"/>
        <end position="129"/>
    </location>
</feature>
<accession>B2HFQ0</accession>
<dbReference type="eggNOG" id="ENOG50320YH">
    <property type="taxonomic scope" value="Bacteria"/>
</dbReference>
<dbReference type="Proteomes" id="UP000001190">
    <property type="component" value="Chromosome"/>
</dbReference>
<name>B2HFQ0_MYCMM</name>
<organism evidence="2 3">
    <name type="scientific">Mycobacterium marinum (strain ATCC BAA-535 / M)</name>
    <dbReference type="NCBI Taxonomy" id="216594"/>
    <lineage>
        <taxon>Bacteria</taxon>
        <taxon>Bacillati</taxon>
        <taxon>Actinomycetota</taxon>
        <taxon>Actinomycetes</taxon>
        <taxon>Mycobacteriales</taxon>
        <taxon>Mycobacteriaceae</taxon>
        <taxon>Mycobacterium</taxon>
        <taxon>Mycobacterium ulcerans group</taxon>
    </lineage>
</organism>
<evidence type="ECO:0000259" key="1">
    <source>
        <dbReference type="Pfam" id="PF09346"/>
    </source>
</evidence>
<dbReference type="InterPro" id="IPR018958">
    <property type="entry name" value="Knr4/Smi1-like_dom"/>
</dbReference>
<dbReference type="AlphaFoldDB" id="B2HFQ0"/>
<dbReference type="Pfam" id="PF09346">
    <property type="entry name" value="SMI1_KNR4"/>
    <property type="match status" value="1"/>
</dbReference>
<dbReference type="KEGG" id="mmi:MMAR_1441"/>
<dbReference type="Gene3D" id="3.40.1580.10">
    <property type="entry name" value="SMI1/KNR4-like"/>
    <property type="match status" value="1"/>
</dbReference>
<protein>
    <recommendedName>
        <fullName evidence="1">Knr4/Smi1-like domain-containing protein</fullName>
    </recommendedName>
</protein>
<gene>
    <name evidence="2" type="ordered locus">MMAR_1441</name>
</gene>
<dbReference type="InterPro" id="IPR037883">
    <property type="entry name" value="Knr4/Smi1-like_sf"/>
</dbReference>
<reference evidence="2 3" key="1">
    <citation type="journal article" date="2008" name="Genome Res.">
        <title>Insights from the complete genome sequence of Mycobacterium marinum on the evolution of Mycobacterium tuberculosis.</title>
        <authorList>
            <person name="Stinear T.P."/>
            <person name="Seemann T."/>
            <person name="Harrison P.F."/>
            <person name="Jenkin G.A."/>
            <person name="Davies J.K."/>
            <person name="Johnson P.D."/>
            <person name="Abdellah Z."/>
            <person name="Arrowsmith C."/>
            <person name="Chillingworth T."/>
            <person name="Churcher C."/>
            <person name="Clarke K."/>
            <person name="Cronin A."/>
            <person name="Davis P."/>
            <person name="Goodhead I."/>
            <person name="Holroyd N."/>
            <person name="Jagels K."/>
            <person name="Lord A."/>
            <person name="Moule S."/>
            <person name="Mungall K."/>
            <person name="Norbertczak H."/>
            <person name="Quail M.A."/>
            <person name="Rabbinowitsch E."/>
            <person name="Walker D."/>
            <person name="White B."/>
            <person name="Whitehead S."/>
            <person name="Small P.L."/>
            <person name="Brosch R."/>
            <person name="Ramakrishnan L."/>
            <person name="Fischbach M.A."/>
            <person name="Parkhill J."/>
            <person name="Cole S.T."/>
        </authorList>
    </citation>
    <scope>NUCLEOTIDE SEQUENCE [LARGE SCALE GENOMIC DNA]</scope>
    <source>
        <strain evidence="3">ATCC BAA-535 / M</strain>
    </source>
</reference>
<evidence type="ECO:0000313" key="2">
    <source>
        <dbReference type="EMBL" id="ACC39895.1"/>
    </source>
</evidence>
<dbReference type="OrthoDB" id="1353528at2"/>
<dbReference type="HOGENOM" id="CLU_157201_0_0_11"/>
<dbReference type="STRING" id="216594.MMAR_1441"/>
<dbReference type="SUPFAM" id="SSF160631">
    <property type="entry name" value="SMI1/KNR4-like"/>
    <property type="match status" value="1"/>
</dbReference>